<dbReference type="Proteomes" id="UP000183365">
    <property type="component" value="Unassembled WGS sequence"/>
</dbReference>
<keyword evidence="3" id="KW-0539">Nucleus</keyword>
<dbReference type="OrthoDB" id="1918363at2759"/>
<comment type="similarity">
    <text evidence="2">Belongs to the nucleoporin interacting component (NIC) family.</text>
</comment>
<dbReference type="InterPro" id="IPR007231">
    <property type="entry name" value="Nucleoporin_int_Nup93/Nic96"/>
</dbReference>
<dbReference type="GO" id="GO:0005643">
    <property type="term" value="C:nuclear pore"/>
    <property type="evidence" value="ECO:0007669"/>
    <property type="project" value="InterPro"/>
</dbReference>
<dbReference type="EMBL" id="FQNF01000002">
    <property type="protein sequence ID" value="SGZ37979.1"/>
    <property type="molecule type" value="Genomic_DNA"/>
</dbReference>
<evidence type="ECO:0000256" key="2">
    <source>
        <dbReference type="ARBA" id="ARBA00010186"/>
    </source>
</evidence>
<organism evidence="5 6">
    <name type="scientific">Hanseniaspora guilliermondii</name>
    <dbReference type="NCBI Taxonomy" id="56406"/>
    <lineage>
        <taxon>Eukaryota</taxon>
        <taxon>Fungi</taxon>
        <taxon>Dikarya</taxon>
        <taxon>Ascomycota</taxon>
        <taxon>Saccharomycotina</taxon>
        <taxon>Saccharomycetes</taxon>
        <taxon>Saccharomycodales</taxon>
        <taxon>Saccharomycodaceae</taxon>
        <taxon>Hanseniaspora</taxon>
    </lineage>
</organism>
<evidence type="ECO:0008006" key="7">
    <source>
        <dbReference type="Google" id="ProtNLM"/>
    </source>
</evidence>
<keyword evidence="6" id="KW-1185">Reference proteome</keyword>
<evidence type="ECO:0000256" key="1">
    <source>
        <dbReference type="ARBA" id="ARBA00004259"/>
    </source>
</evidence>
<dbReference type="PANTHER" id="PTHR11225:SF4">
    <property type="entry name" value="NUCLEAR PORE COMPLEX PROTEIN NUP93"/>
    <property type="match status" value="1"/>
</dbReference>
<evidence type="ECO:0000313" key="6">
    <source>
        <dbReference type="Proteomes" id="UP000183365"/>
    </source>
</evidence>
<dbReference type="GO" id="GO:0017056">
    <property type="term" value="F:structural constituent of nuclear pore"/>
    <property type="evidence" value="ECO:0007669"/>
    <property type="project" value="InterPro"/>
</dbReference>
<evidence type="ECO:0000256" key="3">
    <source>
        <dbReference type="ARBA" id="ARBA00023242"/>
    </source>
</evidence>
<protein>
    <recommendedName>
        <fullName evidence="7">Nucleoporin NIC96</fullName>
    </recommendedName>
</protein>
<dbReference type="Pfam" id="PF04097">
    <property type="entry name" value="Nic96"/>
    <property type="match status" value="1"/>
</dbReference>
<dbReference type="GO" id="GO:0006606">
    <property type="term" value="P:protein import into nucleus"/>
    <property type="evidence" value="ECO:0007669"/>
    <property type="project" value="TreeGrafter"/>
</dbReference>
<reference evidence="6" key="1">
    <citation type="submission" date="2016-11" db="EMBL/GenBank/DDBJ databases">
        <authorList>
            <person name="Guldener U."/>
        </authorList>
    </citation>
    <scope>NUCLEOTIDE SEQUENCE [LARGE SCALE GENOMIC DNA]</scope>
</reference>
<evidence type="ECO:0000256" key="4">
    <source>
        <dbReference type="SAM" id="MobiDB-lite"/>
    </source>
</evidence>
<gene>
    <name evidence="5" type="ORF">HGUI_00179</name>
</gene>
<accession>A0A1L0AZ60</accession>
<dbReference type="GO" id="GO:0016973">
    <property type="term" value="P:poly(A)+ mRNA export from nucleus"/>
    <property type="evidence" value="ECO:0007669"/>
    <property type="project" value="TreeGrafter"/>
</dbReference>
<dbReference type="VEuPathDB" id="FungiDB:HGUI_00179"/>
<name>A0A1L0AZ60_9ASCO</name>
<comment type="subcellular location">
    <subcellularLocation>
        <location evidence="1">Nucleus envelope</location>
    </subcellularLocation>
</comment>
<proteinExistence type="inferred from homology"/>
<dbReference type="AlphaFoldDB" id="A0A1L0AZ60"/>
<sequence length="1052" mass="117104">MFGFGNKTSTPASNGPTTGLTFGSNNTQQPSNASTGFTFGAKPNSNTVSGFGSNNQTNTTPSFTLGNKQNTAPTSGFSLGGQQGNAATTNTSASMFGATNTAVPSGTVGPNSIGGFGLSNANTAKTLGSSQQENNGANDEKTFLAKIEESKSKIPQKSKINKLIDGCHLLPTADDLQSNVSISDLDIRITPSLNELCESTNLLNQKLSKAGPDLTRAHYLLSGSGFNIQEAEQFIEDLKKVSKAKRLSKAAKSVNARSNAASKRNSSINETVLDSYLRDKKQEQILSSIEKSLNDSSTNNPLLLDNSSYSQKKEELKSLYGINSVIKSKNSASSDEPAKKLGLSFSDETSEISVSRKSRTAANKKMVLLQAFNGCKINVNSSQTLRKSFEEYAKIVYKYNSSNKNSDESLTDMILKYVTSSNETLQGNNRHIAECLEILKFQENSEVEELPINKKSQKFLEAQFHKYILDFYAKNSINEGMPTTANKYQHYISLKFKNSVSGEWKSSNLTIVNDKPIWCIMYYFLRGGCINEAYSYIIANKTIFNKIAPQISQCFKHVIQDGYLNADLQQRILLEFKTFNSEVNVDPYKLAVYKIIGKLDLSGETGSKCVSDVIESMEDWVWFHLAVLTKGADESKDLYKVSESSDQFTFQEFKDLVLLYGEQQFGLKLYLQVLLLCGLYENMAEFIANDKSRFNIDTAHLMFAIHNSVKLDLDQFDLIGLPVWKFFTSYMQFFIVSDPKIVVEYLILFYKPISSGDRDPNKKILQLVQTLIKDLISYSKDYTAILGKVNLQTGSIQQGYLEKRASFFNINSGSDLYAKITESCAFKAEEEGRFEDAILLYHLANNLDSVFTIVNKSLGDFLCGLDYLHTEDSVSSFQLQSADINSVLNKALAINDNYTNYGSSAVKKISSENKLCLPVLLSIADIWQRFIVGDYAKCLDKLKALNLVPIYDTSERSTAIVLSQGKEMTTLLNIDPILKNLPNVLILTMFSIQKLKEKMVLLKDQPESIKEQTKRELNQISKSCMTYVGITPYRLSKQTYTTLLSIESELYK</sequence>
<dbReference type="PANTHER" id="PTHR11225">
    <property type="entry name" value="NUCLEAR PORE COMPLEX PROTEIN NUP93 NUCLEOPORIN NUP93 DEAD EYE PROTEIN"/>
    <property type="match status" value="1"/>
</dbReference>
<evidence type="ECO:0000313" key="5">
    <source>
        <dbReference type="EMBL" id="SGZ37979.1"/>
    </source>
</evidence>
<feature type="region of interest" description="Disordered" evidence="4">
    <location>
        <begin position="1"/>
        <end position="60"/>
    </location>
</feature>